<evidence type="ECO:0000313" key="1">
    <source>
        <dbReference type="EMBL" id="MFB6491233.1"/>
    </source>
</evidence>
<sequence>MLCARYGPVALEYVGGRVRLAEACEKYVELAEFVKSIKVEGPLIALLGIRRGTAASYSAVAKALGLTPRAAGKLLAKNPLPVILPCHRVVYADGRLGGYEYGVEVKRALLRHEGALCGDRACRLSGVEPVEGDVYAAILKSLGLNDI</sequence>
<name>A0ACC6V367_9CREN</name>
<evidence type="ECO:0000313" key="2">
    <source>
        <dbReference type="Proteomes" id="UP000033636"/>
    </source>
</evidence>
<accession>A0ACC6V367</accession>
<gene>
    <name evidence="1" type="ORF">TU35_008390</name>
</gene>
<keyword evidence="1" id="KW-0489">Methyltransferase</keyword>
<organism evidence="1 2">
    <name type="scientific">Thermoproteus sp. AZ2</name>
    <dbReference type="NCBI Taxonomy" id="1609232"/>
    <lineage>
        <taxon>Archaea</taxon>
        <taxon>Thermoproteota</taxon>
        <taxon>Thermoprotei</taxon>
        <taxon>Thermoproteales</taxon>
        <taxon>Thermoproteaceae</taxon>
        <taxon>Thermoproteus</taxon>
    </lineage>
</organism>
<proteinExistence type="predicted"/>
<protein>
    <submittedName>
        <fullName evidence="1">Methylated-DNA--[protein]-cysteine S-methyltransferase</fullName>
        <ecNumber evidence="1">2.1.1.63</ecNumber>
    </submittedName>
</protein>
<reference evidence="1" key="1">
    <citation type="submission" date="2024-07" db="EMBL/GenBank/DDBJ databases">
        <title>Metagenome and Metagenome-Assembled Genomes of Archaea from a hot spring from the geothermal field of Los Azufres, Mexico.</title>
        <authorList>
            <person name="Marin-Paredes R."/>
            <person name="Martinez-Romero E."/>
            <person name="Servin-Garciduenas L.E."/>
        </authorList>
    </citation>
    <scope>NUCLEOTIDE SEQUENCE</scope>
</reference>
<keyword evidence="1" id="KW-0808">Transferase</keyword>
<dbReference type="EC" id="2.1.1.63" evidence="1"/>
<dbReference type="EMBL" id="JZWT02000025">
    <property type="protein sequence ID" value="MFB6491233.1"/>
    <property type="molecule type" value="Genomic_DNA"/>
</dbReference>
<dbReference type="Proteomes" id="UP000033636">
    <property type="component" value="Unassembled WGS sequence"/>
</dbReference>
<comment type="caution">
    <text evidence="1">The sequence shown here is derived from an EMBL/GenBank/DDBJ whole genome shotgun (WGS) entry which is preliminary data.</text>
</comment>